<proteinExistence type="predicted"/>
<gene>
    <name evidence="1" type="ORF">SLINC_5576</name>
</gene>
<dbReference type="Proteomes" id="UP000092598">
    <property type="component" value="Chromosome"/>
</dbReference>
<evidence type="ECO:0000313" key="1">
    <source>
        <dbReference type="EMBL" id="ANS67800.1"/>
    </source>
</evidence>
<keyword evidence="2" id="KW-1185">Reference proteome</keyword>
<dbReference type="STRING" id="1915.SLINC_5576"/>
<reference evidence="1 2" key="1">
    <citation type="submission" date="2016-07" db="EMBL/GenBank/DDBJ databases">
        <title>Enhancement of antibiotic productionsby engineered nitrateutilization in actinobacteria.</title>
        <authorList>
            <person name="Meng S.C."/>
        </authorList>
    </citation>
    <scope>NUCLEOTIDE SEQUENCE [LARGE SCALE GENOMIC DNA]</scope>
    <source>
        <strain evidence="1 2">NRRL 2936</strain>
    </source>
</reference>
<protein>
    <submittedName>
        <fullName evidence="1">Uncharacterized protein</fullName>
    </submittedName>
</protein>
<name>A0A1B1MGQ4_STRLN</name>
<dbReference type="AlphaFoldDB" id="A0A1B1MGQ4"/>
<dbReference type="EMBL" id="CP016438">
    <property type="protein sequence ID" value="ANS67800.1"/>
    <property type="molecule type" value="Genomic_DNA"/>
</dbReference>
<evidence type="ECO:0000313" key="2">
    <source>
        <dbReference type="Proteomes" id="UP000092598"/>
    </source>
</evidence>
<organism evidence="1 2">
    <name type="scientific">Streptomyces lincolnensis</name>
    <dbReference type="NCBI Taxonomy" id="1915"/>
    <lineage>
        <taxon>Bacteria</taxon>
        <taxon>Bacillati</taxon>
        <taxon>Actinomycetota</taxon>
        <taxon>Actinomycetes</taxon>
        <taxon>Kitasatosporales</taxon>
        <taxon>Streptomycetaceae</taxon>
        <taxon>Streptomyces</taxon>
    </lineage>
</organism>
<dbReference type="KEGG" id="sls:SLINC_5576"/>
<sequence>MCARCGTPAEGPQPTWTCSVENGVRQYFCDTCSRENLRAIEGRLDSAWW</sequence>
<accession>A0A1B1MGQ4</accession>
<dbReference type="PATRIC" id="fig|1915.4.peg.6181"/>